<name>A0A2G1BVJ3_9FLAO</name>
<comment type="caution">
    <text evidence="8">The sequence shown here is derived from an EMBL/GenBank/DDBJ whole genome shotgun (WGS) entry which is preliminary data.</text>
</comment>
<evidence type="ECO:0000256" key="6">
    <source>
        <dbReference type="SAM" id="Phobius"/>
    </source>
</evidence>
<evidence type="ECO:0000256" key="2">
    <source>
        <dbReference type="ARBA" id="ARBA00022475"/>
    </source>
</evidence>
<dbReference type="GO" id="GO:0022857">
    <property type="term" value="F:transmembrane transporter activity"/>
    <property type="evidence" value="ECO:0007669"/>
    <property type="project" value="InterPro"/>
</dbReference>
<feature type="transmembrane region" description="Helical" evidence="6">
    <location>
        <begin position="89"/>
        <end position="116"/>
    </location>
</feature>
<evidence type="ECO:0000313" key="9">
    <source>
        <dbReference type="Proteomes" id="UP000222163"/>
    </source>
</evidence>
<feature type="transmembrane region" description="Helical" evidence="6">
    <location>
        <begin position="349"/>
        <end position="368"/>
    </location>
</feature>
<dbReference type="AlphaFoldDB" id="A0A2G1BVJ3"/>
<organism evidence="8 9">
    <name type="scientific">Tenacibaculum discolor</name>
    <dbReference type="NCBI Taxonomy" id="361581"/>
    <lineage>
        <taxon>Bacteria</taxon>
        <taxon>Pseudomonadati</taxon>
        <taxon>Bacteroidota</taxon>
        <taxon>Flavobacteriia</taxon>
        <taxon>Flavobacteriales</taxon>
        <taxon>Flavobacteriaceae</taxon>
        <taxon>Tenacibaculum</taxon>
    </lineage>
</organism>
<feature type="transmembrane region" description="Helical" evidence="6">
    <location>
        <begin position="128"/>
        <end position="146"/>
    </location>
</feature>
<dbReference type="PIRSF" id="PIRSF006060">
    <property type="entry name" value="AA_transporter"/>
    <property type="match status" value="1"/>
</dbReference>
<keyword evidence="5 6" id="KW-0472">Membrane</keyword>
<dbReference type="EMBL" id="PDUU01000006">
    <property type="protein sequence ID" value="PHN97625.1"/>
    <property type="molecule type" value="Genomic_DNA"/>
</dbReference>
<feature type="transmembrane region" description="Helical" evidence="6">
    <location>
        <begin position="273"/>
        <end position="299"/>
    </location>
</feature>
<feature type="transmembrane region" description="Helical" evidence="6">
    <location>
        <begin position="326"/>
        <end position="343"/>
    </location>
</feature>
<evidence type="ECO:0000256" key="4">
    <source>
        <dbReference type="ARBA" id="ARBA00022989"/>
    </source>
</evidence>
<evidence type="ECO:0000313" key="7">
    <source>
        <dbReference type="EMBL" id="MDP2541960.1"/>
    </source>
</evidence>
<dbReference type="PANTHER" id="PTHR42770:SF11">
    <property type="entry name" value="INNER MEMBRANE TRANSPORT PROTEIN YBAT"/>
    <property type="match status" value="1"/>
</dbReference>
<evidence type="ECO:0000256" key="3">
    <source>
        <dbReference type="ARBA" id="ARBA00022692"/>
    </source>
</evidence>
<sequence length="437" mass="47652">MNKLTRQRNKELGLGELIAIALGGMVGGGIFSILGIATENIGNATPYAILIGGVLALCAAYSYVKLALLYKDEGATYSFFKKSFPNSELASSVIGWLIVFGYISTLALYAFTFASYFCSQFDTLNHPIWQKIIAGLIITFFAIINLVSVKGMGKLEDILVYSKIVILLFISGLLAGKGDIQNLIPVFENQTTLTQILIVSAITFVAYEGFQLVIHASNEMDNPQKNIPRAIYSSIVIATLLYVILSIAALSAIPKEIIIADKEYALAAGTKTYLGQFGQFIVIFGALLATSSAISGTLFGASRLMAVIANDGYFPKQLGQKIKTHIPNKAIITMSVFAYVLLATGGLQVILEFGSITFIIVSMLMAYTNYRKRVETNSSLIITATSFLGLLLAGLLIIYFEFTENKEQFIYIIIIYILLGIGAFFYSKKKTNAQQRA</sequence>
<feature type="transmembrane region" description="Helical" evidence="6">
    <location>
        <begin position="408"/>
        <end position="426"/>
    </location>
</feature>
<keyword evidence="10" id="KW-1185">Reference proteome</keyword>
<evidence type="ECO:0000313" key="8">
    <source>
        <dbReference type="EMBL" id="PHN97625.1"/>
    </source>
</evidence>
<evidence type="ECO:0000313" key="10">
    <source>
        <dbReference type="Proteomes" id="UP001242342"/>
    </source>
</evidence>
<dbReference type="Gene3D" id="1.20.1740.10">
    <property type="entry name" value="Amino acid/polyamine transporter I"/>
    <property type="match status" value="1"/>
</dbReference>
<dbReference type="Proteomes" id="UP000222163">
    <property type="component" value="Unassembled WGS sequence"/>
</dbReference>
<feature type="transmembrane region" description="Helical" evidence="6">
    <location>
        <begin position="380"/>
        <end position="402"/>
    </location>
</feature>
<dbReference type="RefSeq" id="WP_099215342.1">
    <property type="nucleotide sequence ID" value="NZ_JAUYVU010000008.1"/>
</dbReference>
<keyword evidence="4 6" id="KW-1133">Transmembrane helix</keyword>
<protein>
    <submittedName>
        <fullName evidence="7">APC family permease</fullName>
    </submittedName>
    <submittedName>
        <fullName evidence="8">Amino acid permease</fullName>
    </submittedName>
</protein>
<feature type="transmembrane region" description="Helical" evidence="6">
    <location>
        <begin position="230"/>
        <end position="253"/>
    </location>
</feature>
<evidence type="ECO:0000256" key="5">
    <source>
        <dbReference type="ARBA" id="ARBA00023136"/>
    </source>
</evidence>
<dbReference type="PANTHER" id="PTHR42770">
    <property type="entry name" value="AMINO ACID TRANSPORTER-RELATED"/>
    <property type="match status" value="1"/>
</dbReference>
<reference evidence="8" key="2">
    <citation type="submission" date="2017-10" db="EMBL/GenBank/DDBJ databases">
        <authorList>
            <person name="Enke T.N."/>
            <person name="Cordero O.X."/>
        </authorList>
    </citation>
    <scope>NUCLEOTIDE SEQUENCE</scope>
    <source>
        <strain evidence="8">4G03</strain>
    </source>
</reference>
<dbReference type="InterPro" id="IPR050367">
    <property type="entry name" value="APC_superfamily"/>
</dbReference>
<keyword evidence="2" id="KW-1003">Cell membrane</keyword>
<evidence type="ECO:0000256" key="1">
    <source>
        <dbReference type="ARBA" id="ARBA00004651"/>
    </source>
</evidence>
<reference evidence="8 9" key="1">
    <citation type="journal article" date="2016" name="Nat. Commun.">
        <title>Microbial interactions lead to rapid micro-scale successions on model marine particles.</title>
        <authorList>
            <person name="Datta M.S."/>
            <person name="Sliwerska E."/>
            <person name="Gore J."/>
            <person name="Polz M.F."/>
            <person name="Cordero O.X."/>
        </authorList>
    </citation>
    <scope>NUCLEOTIDE SEQUENCE [LARGE SCALE GENOMIC DNA]</scope>
    <source>
        <strain evidence="8 9">4G03</strain>
    </source>
</reference>
<reference evidence="7 10" key="3">
    <citation type="submission" date="2023-07" db="EMBL/GenBank/DDBJ databases">
        <title>Genome content predicts the carbon catabolic preferences of heterotrophic bacteria.</title>
        <authorList>
            <person name="Gralka M."/>
        </authorList>
    </citation>
    <scope>NUCLEOTIDE SEQUENCE [LARGE SCALE GENOMIC DNA]</scope>
    <source>
        <strain evidence="7 10">4G03</strain>
    </source>
</reference>
<dbReference type="GO" id="GO:0005886">
    <property type="term" value="C:plasma membrane"/>
    <property type="evidence" value="ECO:0007669"/>
    <property type="project" value="UniProtKB-SubCell"/>
</dbReference>
<comment type="subcellular location">
    <subcellularLocation>
        <location evidence="1">Cell membrane</location>
        <topology evidence="1">Multi-pass membrane protein</topology>
    </subcellularLocation>
</comment>
<dbReference type="Proteomes" id="UP001242342">
    <property type="component" value="Unassembled WGS sequence"/>
</dbReference>
<dbReference type="EMBL" id="JAUYVU010000008">
    <property type="protein sequence ID" value="MDP2541960.1"/>
    <property type="molecule type" value="Genomic_DNA"/>
</dbReference>
<feature type="transmembrane region" description="Helical" evidence="6">
    <location>
        <begin position="196"/>
        <end position="218"/>
    </location>
</feature>
<gene>
    <name evidence="8" type="ORF">CSC81_08545</name>
    <name evidence="7" type="ORF">Q8W23_10790</name>
</gene>
<proteinExistence type="predicted"/>
<accession>A0A2G1BVJ3</accession>
<keyword evidence="3 6" id="KW-0812">Transmembrane</keyword>
<feature type="transmembrane region" description="Helical" evidence="6">
    <location>
        <begin position="47"/>
        <end position="68"/>
    </location>
</feature>
<feature type="transmembrane region" description="Helical" evidence="6">
    <location>
        <begin position="158"/>
        <end position="176"/>
    </location>
</feature>
<dbReference type="InterPro" id="IPR002293">
    <property type="entry name" value="AA/rel_permease1"/>
</dbReference>
<feature type="transmembrane region" description="Helical" evidence="6">
    <location>
        <begin position="12"/>
        <end position="35"/>
    </location>
</feature>
<dbReference type="Pfam" id="PF13520">
    <property type="entry name" value="AA_permease_2"/>
    <property type="match status" value="1"/>
</dbReference>